<dbReference type="GO" id="GO:0016740">
    <property type="term" value="F:transferase activity"/>
    <property type="evidence" value="ECO:0007669"/>
    <property type="project" value="UniProtKB-KW"/>
</dbReference>
<dbReference type="InterPro" id="IPR051091">
    <property type="entry name" value="O-Glucosyltr/Glycosyltrsf_90"/>
</dbReference>
<evidence type="ECO:0000313" key="4">
    <source>
        <dbReference type="EMBL" id="KAK5172254.1"/>
    </source>
</evidence>
<dbReference type="GeneID" id="89925238"/>
<comment type="similarity">
    <text evidence="1">Belongs to the glycosyltransferase 90 family.</text>
</comment>
<sequence length="281" mass="32524">MCDSPSAWNWASKAKYAPTPEYPDIPFINKNSSLFWRGGTTEGMSPDTGQWKGHSRQRFVHTLSDINVGSATADIPLPYEYRISPDQKEEQQPVIKTRYEYTPVPISTLTDLVPVDVGFTSFTRCWDMDCPDQIAEFHRREPVDFQAHWQYKYLIDLDGAGFSDRFIPFMHSRSLPFKAALFREWWDDRLIAWKHFVPLDLRGHGVWGTLVYFAGLKGVLGEKEVELEAHEAMGERIAEGGKEWAQKVLKKEDMEVYFFRLLLEWGRVTDDRRGEIGYGSD</sequence>
<evidence type="ECO:0000256" key="1">
    <source>
        <dbReference type="ARBA" id="ARBA00010118"/>
    </source>
</evidence>
<accession>A0AAV9PJ87</accession>
<reference evidence="4 5" key="1">
    <citation type="submission" date="2023-08" db="EMBL/GenBank/DDBJ databases">
        <title>Black Yeasts Isolated from many extreme environments.</title>
        <authorList>
            <person name="Coleine C."/>
            <person name="Stajich J.E."/>
            <person name="Selbmann L."/>
        </authorList>
    </citation>
    <scope>NUCLEOTIDE SEQUENCE [LARGE SCALE GENOMIC DNA]</scope>
    <source>
        <strain evidence="4 5">CCFEE 5935</strain>
    </source>
</reference>
<keyword evidence="2" id="KW-0808">Transferase</keyword>
<dbReference type="RefSeq" id="XP_064661098.1">
    <property type="nucleotide sequence ID" value="XM_064801147.1"/>
</dbReference>
<dbReference type="EMBL" id="JAVRRT010000005">
    <property type="protein sequence ID" value="KAK5172254.1"/>
    <property type="molecule type" value="Genomic_DNA"/>
</dbReference>
<keyword evidence="5" id="KW-1185">Reference proteome</keyword>
<name>A0AAV9PJ87_9PEZI</name>
<gene>
    <name evidence="4" type="ORF">LTR77_003892</name>
</gene>
<dbReference type="Proteomes" id="UP001337655">
    <property type="component" value="Unassembled WGS sequence"/>
</dbReference>
<dbReference type="Pfam" id="PF05686">
    <property type="entry name" value="Glyco_transf_90"/>
    <property type="match status" value="1"/>
</dbReference>
<dbReference type="InterPro" id="IPR006598">
    <property type="entry name" value="CAP10"/>
</dbReference>
<dbReference type="AlphaFoldDB" id="A0AAV9PJ87"/>
<evidence type="ECO:0000313" key="5">
    <source>
        <dbReference type="Proteomes" id="UP001337655"/>
    </source>
</evidence>
<comment type="caution">
    <text evidence="4">The sequence shown here is derived from an EMBL/GenBank/DDBJ whole genome shotgun (WGS) entry which is preliminary data.</text>
</comment>
<proteinExistence type="inferred from homology"/>
<feature type="domain" description="Glycosyl transferase CAP10" evidence="3">
    <location>
        <begin position="141"/>
        <end position="267"/>
    </location>
</feature>
<dbReference type="PANTHER" id="PTHR12203:SF35">
    <property type="entry name" value="PROTEIN O-GLUCOSYLTRANSFERASE 1"/>
    <property type="match status" value="1"/>
</dbReference>
<evidence type="ECO:0000259" key="3">
    <source>
        <dbReference type="Pfam" id="PF05686"/>
    </source>
</evidence>
<dbReference type="PANTHER" id="PTHR12203">
    <property type="entry name" value="KDEL LYS-ASP-GLU-LEU CONTAINING - RELATED"/>
    <property type="match status" value="1"/>
</dbReference>
<protein>
    <recommendedName>
        <fullName evidence="3">Glycosyl transferase CAP10 domain-containing protein</fullName>
    </recommendedName>
</protein>
<evidence type="ECO:0000256" key="2">
    <source>
        <dbReference type="ARBA" id="ARBA00022679"/>
    </source>
</evidence>
<organism evidence="4 5">
    <name type="scientific">Saxophila tyrrhenica</name>
    <dbReference type="NCBI Taxonomy" id="1690608"/>
    <lineage>
        <taxon>Eukaryota</taxon>
        <taxon>Fungi</taxon>
        <taxon>Dikarya</taxon>
        <taxon>Ascomycota</taxon>
        <taxon>Pezizomycotina</taxon>
        <taxon>Dothideomycetes</taxon>
        <taxon>Dothideomycetidae</taxon>
        <taxon>Mycosphaerellales</taxon>
        <taxon>Extremaceae</taxon>
        <taxon>Saxophila</taxon>
    </lineage>
</organism>